<sequence length="567" mass="64672">MGAPNTMPNSPGPLLRRRSMRLDVVQRKLSFQRKARPTSSCQIQLPLDLLQHIVDELDEASVRQCALAARCFVGPARRRLFASVSLCEEKYPKSHITRQLHRLRVGIRRHISFQMSLGSTRVRQFADLLEVSPELGAFTEELIIEGLELVADYRSWYTAKDAPLHLILHRLPNLKSISLLFSQNYPLIFHRLPPSSRKALVRVVQSPKIQRVVLENVVFEAADDLLHFLDHAVSGGNLTELSIASLGHAAAKEPNDEWKQLPVPSLVSTDATNVLGSLQIIGTTLHAEKVLQWARSDNTPLRLDELSVLEVVAPMSPDVLRHVAQIVSMQSSTSRLQHLGLTYSPDTLRSLCITCGPLAQSFLCQAQNTLRSITLYPVSRNYDDLFSFPEDMVDWWCSLFKTFSFPNLSEFRVQRRGTHAHYMVSGTLFGDTDRIARNAAQWQRLEVELERSAPNATLRVELRTRGYFGVEKWRNLYFPEHDNTNLEAFFPLAHVGRVPLVVELKVNTKRANRRLRLREDAVLPKSLVKHRGHFVYTPETRWRTFAPSNCRPSDMASRTEFEYVFLM</sequence>
<keyword evidence="2" id="KW-1185">Reference proteome</keyword>
<evidence type="ECO:0000313" key="1">
    <source>
        <dbReference type="EMBL" id="KAL0070591.1"/>
    </source>
</evidence>
<name>A0ABR3AB41_9AGAR</name>
<gene>
    <name evidence="1" type="ORF">AAF712_002431</name>
</gene>
<evidence type="ECO:0000313" key="2">
    <source>
        <dbReference type="Proteomes" id="UP001437256"/>
    </source>
</evidence>
<organism evidence="1 2">
    <name type="scientific">Marasmius tenuissimus</name>
    <dbReference type="NCBI Taxonomy" id="585030"/>
    <lineage>
        <taxon>Eukaryota</taxon>
        <taxon>Fungi</taxon>
        <taxon>Dikarya</taxon>
        <taxon>Basidiomycota</taxon>
        <taxon>Agaricomycotina</taxon>
        <taxon>Agaricomycetes</taxon>
        <taxon>Agaricomycetidae</taxon>
        <taxon>Agaricales</taxon>
        <taxon>Marasmiineae</taxon>
        <taxon>Marasmiaceae</taxon>
        <taxon>Marasmius</taxon>
    </lineage>
</organism>
<protein>
    <recommendedName>
        <fullName evidence="3">F-box domain-containing protein</fullName>
    </recommendedName>
</protein>
<accession>A0ABR3AB41</accession>
<evidence type="ECO:0008006" key="3">
    <source>
        <dbReference type="Google" id="ProtNLM"/>
    </source>
</evidence>
<dbReference type="Proteomes" id="UP001437256">
    <property type="component" value="Unassembled WGS sequence"/>
</dbReference>
<comment type="caution">
    <text evidence="1">The sequence shown here is derived from an EMBL/GenBank/DDBJ whole genome shotgun (WGS) entry which is preliminary data.</text>
</comment>
<dbReference type="EMBL" id="JBBXMP010000006">
    <property type="protein sequence ID" value="KAL0070591.1"/>
    <property type="molecule type" value="Genomic_DNA"/>
</dbReference>
<reference evidence="1 2" key="1">
    <citation type="submission" date="2024-05" db="EMBL/GenBank/DDBJ databases">
        <title>A draft genome resource for the thread blight pathogen Marasmius tenuissimus strain MS-2.</title>
        <authorList>
            <person name="Yulfo-Soto G.E."/>
            <person name="Baruah I.K."/>
            <person name="Amoako-Attah I."/>
            <person name="Bukari Y."/>
            <person name="Meinhardt L.W."/>
            <person name="Bailey B.A."/>
            <person name="Cohen S.P."/>
        </authorList>
    </citation>
    <scope>NUCLEOTIDE SEQUENCE [LARGE SCALE GENOMIC DNA]</scope>
    <source>
        <strain evidence="1 2">MS-2</strain>
    </source>
</reference>
<proteinExistence type="predicted"/>